<dbReference type="SUPFAM" id="SSF158745">
    <property type="entry name" value="LanC-like"/>
    <property type="match status" value="1"/>
</dbReference>
<name>A0A7H0IRH0_9ACTN</name>
<evidence type="ECO:0000313" key="2">
    <source>
        <dbReference type="EMBL" id="QNP75386.1"/>
    </source>
</evidence>
<reference evidence="2 3" key="1">
    <citation type="submission" date="2020-08" db="EMBL/GenBank/DDBJ databases">
        <title>A novel species.</title>
        <authorList>
            <person name="Gao J."/>
        </authorList>
    </citation>
    <scope>NUCLEOTIDE SEQUENCE [LARGE SCALE GENOMIC DNA]</scope>
    <source>
        <strain evidence="2 3">CRXT-G-22</strain>
    </source>
</reference>
<dbReference type="KEGG" id="sroi:IAG44_42290"/>
<keyword evidence="1" id="KW-0479">Metal-binding</keyword>
<feature type="binding site" evidence="1">
    <location>
        <position position="351"/>
    </location>
    <ligand>
        <name>Zn(2+)</name>
        <dbReference type="ChEBI" id="CHEBI:29105"/>
    </ligand>
</feature>
<dbReference type="GO" id="GO:0031179">
    <property type="term" value="P:peptide modification"/>
    <property type="evidence" value="ECO:0007669"/>
    <property type="project" value="InterPro"/>
</dbReference>
<dbReference type="InterPro" id="IPR007822">
    <property type="entry name" value="LANC-like"/>
</dbReference>
<evidence type="ECO:0000256" key="1">
    <source>
        <dbReference type="PIRSR" id="PIRSR607822-1"/>
    </source>
</evidence>
<dbReference type="Gene3D" id="1.50.10.20">
    <property type="match status" value="1"/>
</dbReference>
<accession>A0A7H0IRH0</accession>
<keyword evidence="3" id="KW-1185">Reference proteome</keyword>
<gene>
    <name evidence="2" type="ORF">IAG44_42290</name>
</gene>
<organism evidence="2 3">
    <name type="scientific">Streptomyces roseirectus</name>
    <dbReference type="NCBI Taxonomy" id="2768066"/>
    <lineage>
        <taxon>Bacteria</taxon>
        <taxon>Bacillati</taxon>
        <taxon>Actinomycetota</taxon>
        <taxon>Actinomycetes</taxon>
        <taxon>Kitasatosporales</taxon>
        <taxon>Streptomycetaceae</taxon>
        <taxon>Streptomyces</taxon>
    </lineage>
</organism>
<protein>
    <submittedName>
        <fullName evidence="2">Lanthionine synthetase C family protein</fullName>
    </submittedName>
</protein>
<dbReference type="RefSeq" id="WP_187752307.1">
    <property type="nucleotide sequence ID" value="NZ_CP060828.1"/>
</dbReference>
<dbReference type="PRINTS" id="PR01955">
    <property type="entry name" value="LANCFRANKIA"/>
</dbReference>
<feature type="binding site" evidence="1">
    <location>
        <position position="302"/>
    </location>
    <ligand>
        <name>Zn(2+)</name>
        <dbReference type="ChEBI" id="CHEBI:29105"/>
    </ligand>
</feature>
<dbReference type="Proteomes" id="UP000516052">
    <property type="component" value="Chromosome"/>
</dbReference>
<dbReference type="PRINTS" id="PR01950">
    <property type="entry name" value="LANCSUPER"/>
</dbReference>
<proteinExistence type="predicted"/>
<dbReference type="InterPro" id="IPR033889">
    <property type="entry name" value="LanC"/>
</dbReference>
<sequence>MPSPAPTPTDRAPAHREAAARVVDEIAARLRDPARVAATAAAPDNVMRYPGDPQPVWNPLSLSDGHPGVALLFAELADAGPAHAHLSAALAAGLRLHPQSLFTGMTALAYAGHTAAQAYGGYAAMLTGLDRHITDQAHRRARADRDRVRAGQPVDAWAAYDVLTGTTGIGRYLLARHESAPETEPALRAVLESLVATATADDVTRDGVRVPAWWITDGLDHGLAEHVNLGCAHGVSGPLALLALAWSAGVRVDRHDEAIERIMALLTRWRTIDAFGPRWPHLVTRADLQGGELPERGRDSWCYGTAGTARAVHLAGTALDRAEWRADAETALRGALDAADDALITDSALCHGWAGLLHITLRTVPALADSLAAKVIDGFTPEAPFGYRYHHALAARPLDRPGLMEGASGIALALHAYATGTAPATPWDGALLLA</sequence>
<dbReference type="AlphaFoldDB" id="A0A7H0IRH0"/>
<dbReference type="CDD" id="cd04793">
    <property type="entry name" value="LanC"/>
    <property type="match status" value="1"/>
</dbReference>
<dbReference type="Pfam" id="PF05147">
    <property type="entry name" value="LANC_like"/>
    <property type="match status" value="1"/>
</dbReference>
<keyword evidence="1" id="KW-0862">Zinc</keyword>
<dbReference type="SMART" id="SM01260">
    <property type="entry name" value="LANC_like"/>
    <property type="match status" value="1"/>
</dbReference>
<evidence type="ECO:0000313" key="3">
    <source>
        <dbReference type="Proteomes" id="UP000516052"/>
    </source>
</evidence>
<feature type="binding site" evidence="1">
    <location>
        <position position="350"/>
    </location>
    <ligand>
        <name>Zn(2+)</name>
        <dbReference type="ChEBI" id="CHEBI:29105"/>
    </ligand>
</feature>
<dbReference type="GO" id="GO:0046872">
    <property type="term" value="F:metal ion binding"/>
    <property type="evidence" value="ECO:0007669"/>
    <property type="project" value="UniProtKB-KW"/>
</dbReference>
<dbReference type="EMBL" id="CP060828">
    <property type="protein sequence ID" value="QNP75386.1"/>
    <property type="molecule type" value="Genomic_DNA"/>
</dbReference>